<organism evidence="1">
    <name type="scientific">Tunturiibacter psychrotolerans</name>
    <dbReference type="NCBI Taxonomy" id="3069686"/>
    <lineage>
        <taxon>Bacteria</taxon>
        <taxon>Pseudomonadati</taxon>
        <taxon>Acidobacteriota</taxon>
        <taxon>Terriglobia</taxon>
        <taxon>Terriglobales</taxon>
        <taxon>Acidobacteriaceae</taxon>
        <taxon>Tunturiibacter</taxon>
    </lineage>
</organism>
<protein>
    <recommendedName>
        <fullName evidence="2">Exo-alpha-sialidase</fullName>
    </recommendedName>
</protein>
<dbReference type="RefSeq" id="WP_353063694.1">
    <property type="nucleotide sequence ID" value="NZ_CP132942.1"/>
</dbReference>
<dbReference type="SUPFAM" id="SSF110296">
    <property type="entry name" value="Oligoxyloglucan reducing end-specific cellobiohydrolase"/>
    <property type="match status" value="1"/>
</dbReference>
<dbReference type="AlphaFoldDB" id="A0AAU7ZPK2"/>
<name>A0AAU7ZPK2_9BACT</name>
<reference evidence="1" key="1">
    <citation type="submission" date="2023-08" db="EMBL/GenBank/DDBJ databases">
        <authorList>
            <person name="Messyasz A."/>
            <person name="Mannisto M.K."/>
            <person name="Kerkhof L.J."/>
            <person name="Haggblom M."/>
        </authorList>
    </citation>
    <scope>NUCLEOTIDE SEQUENCE</scope>
    <source>
        <strain evidence="1">X5P6</strain>
    </source>
</reference>
<sequence>MSIHFDFGDYDDPQRGFLNGTYYSIWADNSAALHVPQTKGFKNYALAKIKVENFGEVHNIEKVINLTRDPNGDKLFADYTYAEGSVAIDPTNDKNVVVAIQERKRSRIGFVLSRSADGGETWTKKRIGLACTDAKCNCTTPNQSCPDAPHFPNECYSPAFPYDGPQPLDKTIPTGGVDFHIGFDRFGGLWLNYLAVANPPDHEQLLYSSDKGVTFTPIVEMNVYPCDTAVPDSPVNVRRLYEGLDYDYLAIGPDATHLNYDTVWTSVGSMLNNSTPNEDGQIVRGIRVKGLGKENIDLSSVKKYTLPSSKEAGFPSIDVDPRGAVIISLRQTNVRGTFLDQIQNNERGWINVLENGLADDQFSGKREFALTAIGSGYGLPARPHNTFLTTGTSMLAIDKSSQHPGRIYIVYANRPGIYSNATRPYLIWSDDKGLTCSNPINVSTDKSASTVILTTIAIDPTTGVVALAWGDTRGSATNEEVNHYGVFLDPRELH</sequence>
<accession>A0AAU7ZPK2</accession>
<dbReference type="EMBL" id="CP132942">
    <property type="protein sequence ID" value="XCB32856.1"/>
    <property type="molecule type" value="Genomic_DNA"/>
</dbReference>
<evidence type="ECO:0008006" key="2">
    <source>
        <dbReference type="Google" id="ProtNLM"/>
    </source>
</evidence>
<evidence type="ECO:0000313" key="1">
    <source>
        <dbReference type="EMBL" id="XCB32856.1"/>
    </source>
</evidence>
<gene>
    <name evidence="1" type="ORF">RBB77_20915</name>
</gene>
<reference evidence="1" key="2">
    <citation type="journal article" date="2024" name="Environ. Microbiol.">
        <title>Genome analysis and description of Tunturibacter gen. nov. expands the diversity of Terriglobia in tundra soils.</title>
        <authorList>
            <person name="Messyasz A."/>
            <person name="Mannisto M.K."/>
            <person name="Kerkhof L.J."/>
            <person name="Haggblom M.M."/>
        </authorList>
    </citation>
    <scope>NUCLEOTIDE SEQUENCE</scope>
    <source>
        <strain evidence="1">X5P6</strain>
    </source>
</reference>
<dbReference type="KEGG" id="tpsc:RBB77_20915"/>
<proteinExistence type="predicted"/>